<proteinExistence type="predicted"/>
<dbReference type="HOGENOM" id="CLU_1666984_0_0_7"/>
<dbReference type="Proteomes" id="UP000018688">
    <property type="component" value="Unassembled WGS sequence"/>
</dbReference>
<comment type="caution">
    <text evidence="1">The sequence shown here is derived from an EMBL/GenBank/DDBJ whole genome shotgun (WGS) entry which is preliminary data.</text>
</comment>
<protein>
    <submittedName>
        <fullName evidence="1">Uncharacterized protein</fullName>
    </submittedName>
</protein>
<dbReference type="OrthoDB" id="9893760at2"/>
<gene>
    <name evidence="1" type="ORF">HMPREF2087_00703</name>
</gene>
<reference evidence="1 2" key="1">
    <citation type="submission" date="2013-10" db="EMBL/GenBank/DDBJ databases">
        <title>The Genome Sequence of Helicobacter canis NCTC 12740.</title>
        <authorList>
            <consortium name="The Broad Institute Genomics Platform"/>
            <person name="Earl A."/>
            <person name="Fox J.G."/>
            <person name="Shen Z."/>
            <person name="Young S.K."/>
            <person name="Zeng Q."/>
            <person name="Gargeya S."/>
            <person name="Fitzgerald M."/>
            <person name="Abouelleil A."/>
            <person name="Alvarado L."/>
            <person name="Chapman S.B."/>
            <person name="Gainer-Dewar J."/>
            <person name="Goldberg J."/>
            <person name="Griggs A."/>
            <person name="Gujja S."/>
            <person name="Hansen M."/>
            <person name="Howarth C."/>
            <person name="Imamovic A."/>
            <person name="Ireland A."/>
            <person name="Larimer J."/>
            <person name="McCowan C."/>
            <person name="Murphy C."/>
            <person name="Pearson M."/>
            <person name="Poon T.W."/>
            <person name="Priest M."/>
            <person name="Roberts A."/>
            <person name="Saif S."/>
            <person name="Shea T."/>
            <person name="Sykes S."/>
            <person name="Wortman J."/>
            <person name="Nusbaum C."/>
            <person name="Birren B."/>
        </authorList>
    </citation>
    <scope>NUCLEOTIDE SEQUENCE [LARGE SCALE GENOMIC DNA]</scope>
    <source>
        <strain evidence="1 2">NCTC 12740</strain>
    </source>
</reference>
<evidence type="ECO:0000313" key="2">
    <source>
        <dbReference type="Proteomes" id="UP000018688"/>
    </source>
</evidence>
<dbReference type="RefSeq" id="WP_023929628.1">
    <property type="nucleotide sequence ID" value="NZ_KI669458.1"/>
</dbReference>
<dbReference type="PATRIC" id="fig|1357399.3.peg.739"/>
<name>V8CLZ9_9HELI</name>
<sequence length="158" mass="18192">MKTFARFYGTSEIICELCKILEISRYGSKELERFRKNDELSLHEYKDMRDTLIERIASVLCADDPRSLEAILGNALEYYEKYCGHIETLGASQKQLDFATLVHFVIPFVAPLFEYIMDSKHEGLIIDRILPEIIGGGAKRSAKSPYPYRKQCGFKEIL</sequence>
<accession>V8CLZ9</accession>
<organism evidence="1 2">
    <name type="scientific">Helicobacter canis NCTC 12740</name>
    <dbReference type="NCBI Taxonomy" id="1357399"/>
    <lineage>
        <taxon>Bacteria</taxon>
        <taxon>Pseudomonadati</taxon>
        <taxon>Campylobacterota</taxon>
        <taxon>Epsilonproteobacteria</taxon>
        <taxon>Campylobacterales</taxon>
        <taxon>Helicobacteraceae</taxon>
        <taxon>Helicobacter</taxon>
    </lineage>
</organism>
<evidence type="ECO:0000313" key="1">
    <source>
        <dbReference type="EMBL" id="ETD27781.1"/>
    </source>
</evidence>
<dbReference type="STRING" id="1357399.HMPREF2087_00703"/>
<keyword evidence="2" id="KW-1185">Reference proteome</keyword>
<dbReference type="EMBL" id="AZJJ01000001">
    <property type="protein sequence ID" value="ETD27781.1"/>
    <property type="molecule type" value="Genomic_DNA"/>
</dbReference>
<dbReference type="AlphaFoldDB" id="V8CLZ9"/>